<dbReference type="EMBL" id="FP476056">
    <property type="protein sequence ID" value="CAZ96651.1"/>
    <property type="molecule type" value="Genomic_DNA"/>
</dbReference>
<sequence length="391" mass="42554">MKKIKIFLILPICALLSCSDDDGQIGNYDLGASVILNTSTLSTLDENHTMEFSIFTADDVTVSGVQVSKGETTVDATISGNNATFNSSLLGTLNGEEQLEDGIDFMTVTSLSNGLPYSKEFNVKIEKALSLEKELDVITYNSSVQDTLGFKASTQSAVIDNISLEWKKGKEGTYASTTPLGRPLNIDGEEIYFVNFTDTSYGYNLAVKDTLYYRFIATSGGLTDTLETHIPIVSQTFESSNSVVLSSDVSKSKLSLDTATLYSDLNEEDGEIKFNGPSGFEKEGDTDIDFVKVGDLSGESEYYNTVDKLFAEKDLLIAKRLYDAGTKETGFTTTAKGDLFVYKITRTVTEEGADDKEVTEYGMIKIGDILTTNGGTTQTDLSIEYGEAEIK</sequence>
<proteinExistence type="predicted"/>
<dbReference type="OrthoDB" id="1451496at2"/>
<dbReference type="AlphaFoldDB" id="G0L614"/>
<dbReference type="RefSeq" id="WP_013993849.1">
    <property type="nucleotide sequence ID" value="NC_015844.1"/>
</dbReference>
<protein>
    <submittedName>
        <fullName evidence="1">Hypothetical membrane protein</fullName>
    </submittedName>
</protein>
<dbReference type="KEGG" id="zga:ZOBELLIA_2501"/>
<keyword evidence="2" id="KW-1185">Reference proteome</keyword>
<accession>G0L614</accession>
<reference evidence="2" key="1">
    <citation type="submission" date="2009-07" db="EMBL/GenBank/DDBJ databases">
        <title>Complete genome sequence of Zobellia galactanivorans Dsij.</title>
        <authorList>
            <consortium name="Genoscope - CEA"/>
        </authorList>
    </citation>
    <scope>NUCLEOTIDE SEQUENCE [LARGE SCALE GENOMIC DNA]</scope>
    <source>
        <strain evidence="2">DSM 12802 / CCUG 47099 / CIP 106680 / NCIMB 13871 / Dsij</strain>
    </source>
</reference>
<dbReference type="STRING" id="63186.ZOBELLIA_2501"/>
<dbReference type="Proteomes" id="UP000008898">
    <property type="component" value="Chromosome"/>
</dbReference>
<reference evidence="1 2" key="2">
    <citation type="journal article" date="2012" name="Environ. Microbiol.">
        <title>Characterization of the first alginolytic operons in a marine bacterium: from their emergence in marine Flavobacteriia to their independent transfers to marine Proteobacteria and human gut Bacteroides.</title>
        <authorList>
            <person name="Thomas F."/>
            <person name="Barbeyron T."/>
            <person name="Tonon T."/>
            <person name="Genicot S."/>
            <person name="Czjzek M."/>
            <person name="Michel G."/>
        </authorList>
    </citation>
    <scope>NUCLEOTIDE SEQUENCE [LARGE SCALE GENOMIC DNA]</scope>
    <source>
        <strain evidence="2">DSM 12802 / CCUG 47099 / CIP 106680 / NCIMB 13871 / Dsij</strain>
    </source>
</reference>
<organism evidence="1 2">
    <name type="scientific">Zobellia galactanivorans (strain DSM 12802 / CCUG 47099 / CIP 106680 / NCIMB 13871 / Dsij)</name>
    <dbReference type="NCBI Taxonomy" id="63186"/>
    <lineage>
        <taxon>Bacteria</taxon>
        <taxon>Pseudomonadati</taxon>
        <taxon>Bacteroidota</taxon>
        <taxon>Flavobacteriia</taxon>
        <taxon>Flavobacteriales</taxon>
        <taxon>Flavobacteriaceae</taxon>
        <taxon>Zobellia</taxon>
    </lineage>
</organism>
<dbReference type="PROSITE" id="PS51257">
    <property type="entry name" value="PROKAR_LIPOPROTEIN"/>
    <property type="match status" value="1"/>
</dbReference>
<name>G0L614_ZOBGA</name>
<dbReference type="HOGENOM" id="CLU_705860_0_0_10"/>
<evidence type="ECO:0000313" key="1">
    <source>
        <dbReference type="EMBL" id="CAZ96651.1"/>
    </source>
</evidence>
<gene>
    <name evidence="1" type="ordered locus">zobellia_2501</name>
</gene>
<evidence type="ECO:0000313" key="2">
    <source>
        <dbReference type="Proteomes" id="UP000008898"/>
    </source>
</evidence>